<evidence type="ECO:0000259" key="1">
    <source>
        <dbReference type="PROSITE" id="PS51144"/>
    </source>
</evidence>
<sequence>MVASNVLWGECGTVGEALVLRGAIQPSQPNQEEAESLLTNNTVGRLENVWQRGGRAATHGRPFKWGYTEENGEYTCALYTLKYTAHVASLTHSMPDPLLPLLILGWSCVDDDGIGPAIWPEKFPMCGGKRQSPVALVSKDALGTNPWIPFKFENYRETPTTQILINNGHTG</sequence>
<dbReference type="Gene3D" id="3.10.200.10">
    <property type="entry name" value="Alpha carbonic anhydrase"/>
    <property type="match status" value="1"/>
</dbReference>
<dbReference type="SUPFAM" id="SSF51069">
    <property type="entry name" value="Carbonic anhydrase"/>
    <property type="match status" value="1"/>
</dbReference>
<protein>
    <recommendedName>
        <fullName evidence="1">Alpha-carbonic anhydrase domain-containing protein</fullName>
    </recommendedName>
</protein>
<organism evidence="2 3">
    <name type="scientific">Scylla paramamosain</name>
    <name type="common">Mud crab</name>
    <dbReference type="NCBI Taxonomy" id="85552"/>
    <lineage>
        <taxon>Eukaryota</taxon>
        <taxon>Metazoa</taxon>
        <taxon>Ecdysozoa</taxon>
        <taxon>Arthropoda</taxon>
        <taxon>Crustacea</taxon>
        <taxon>Multicrustacea</taxon>
        <taxon>Malacostraca</taxon>
        <taxon>Eumalacostraca</taxon>
        <taxon>Eucarida</taxon>
        <taxon>Decapoda</taxon>
        <taxon>Pleocyemata</taxon>
        <taxon>Brachyura</taxon>
        <taxon>Eubrachyura</taxon>
        <taxon>Portunoidea</taxon>
        <taxon>Portunidae</taxon>
        <taxon>Portuninae</taxon>
        <taxon>Scylla</taxon>
    </lineage>
</organism>
<dbReference type="Pfam" id="PF00194">
    <property type="entry name" value="Carb_anhydrase"/>
    <property type="match status" value="1"/>
</dbReference>
<dbReference type="EMBL" id="JARAKH010000019">
    <property type="protein sequence ID" value="KAK8394065.1"/>
    <property type="molecule type" value="Genomic_DNA"/>
</dbReference>
<gene>
    <name evidence="2" type="ORF">O3P69_006337</name>
</gene>
<dbReference type="Proteomes" id="UP001487740">
    <property type="component" value="Unassembled WGS sequence"/>
</dbReference>
<proteinExistence type="predicted"/>
<dbReference type="PROSITE" id="PS51144">
    <property type="entry name" value="ALPHA_CA_2"/>
    <property type="match status" value="1"/>
</dbReference>
<comment type="caution">
    <text evidence="2">The sequence shown here is derived from an EMBL/GenBank/DDBJ whole genome shotgun (WGS) entry which is preliminary data.</text>
</comment>
<keyword evidence="3" id="KW-1185">Reference proteome</keyword>
<reference evidence="2 3" key="1">
    <citation type="submission" date="2023-03" db="EMBL/GenBank/DDBJ databases">
        <title>High-quality genome of Scylla paramamosain provides insights in environmental adaptation.</title>
        <authorList>
            <person name="Zhang L."/>
        </authorList>
    </citation>
    <scope>NUCLEOTIDE SEQUENCE [LARGE SCALE GENOMIC DNA]</scope>
    <source>
        <strain evidence="2">LZ_2023a</strain>
        <tissue evidence="2">Muscle</tissue>
    </source>
</reference>
<dbReference type="AlphaFoldDB" id="A0AAW0U5N0"/>
<dbReference type="InterPro" id="IPR036398">
    <property type="entry name" value="CA_dom_sf"/>
</dbReference>
<evidence type="ECO:0000313" key="3">
    <source>
        <dbReference type="Proteomes" id="UP001487740"/>
    </source>
</evidence>
<evidence type="ECO:0000313" key="2">
    <source>
        <dbReference type="EMBL" id="KAK8394065.1"/>
    </source>
</evidence>
<name>A0AAW0U5N0_SCYPA</name>
<dbReference type="InterPro" id="IPR001148">
    <property type="entry name" value="CA_dom"/>
</dbReference>
<accession>A0AAW0U5N0</accession>
<feature type="domain" description="Alpha-carbonic anhydrase" evidence="1">
    <location>
        <begin position="104"/>
        <end position="171"/>
    </location>
</feature>